<sequence>MSFILKIRNTLIARGTVPPLAGSYAKRAPRTLCIVCVFRERRFSTRVHAMLTIWGRANSVNVQKVLWCCEELGLPFKRIDAGMQFGRNDQPDYLAMNPTGRIPTLVDGDFVLWESNSIIRYLALQYGSESTLYPADPKLRASVDRWLDWTITTLQPAERPVFWGYVRTPAPQRDTARLAADSAVVANLWRIIDTQLQGRDHLEGDSFTLADLVLGAYARRWYGLDELHDRPRLANLERWYARIGERKGFLQYIAAPLS</sequence>
<dbReference type="InterPro" id="IPR036282">
    <property type="entry name" value="Glutathione-S-Trfase_C_sf"/>
</dbReference>
<dbReference type="Pfam" id="PF02798">
    <property type="entry name" value="GST_N"/>
    <property type="match status" value="1"/>
</dbReference>
<reference evidence="6" key="1">
    <citation type="submission" date="2016-01" db="EMBL/GenBank/DDBJ databases">
        <authorList>
            <person name="Peeters C."/>
        </authorList>
    </citation>
    <scope>NUCLEOTIDE SEQUENCE [LARGE SCALE GENOMIC DNA]</scope>
    <source>
        <strain evidence="6">LMG 22937</strain>
    </source>
</reference>
<dbReference type="InterPro" id="IPR010987">
    <property type="entry name" value="Glutathione-S-Trfase_C-like"/>
</dbReference>
<evidence type="ECO:0000313" key="7">
    <source>
        <dbReference type="Proteomes" id="UP000054925"/>
    </source>
</evidence>
<keyword evidence="2" id="KW-0808">Transferase</keyword>
<organism evidence="6 7">
    <name type="scientific">Caballeronia terrestris</name>
    <dbReference type="NCBI Taxonomy" id="1226301"/>
    <lineage>
        <taxon>Bacteria</taxon>
        <taxon>Pseudomonadati</taxon>
        <taxon>Pseudomonadota</taxon>
        <taxon>Betaproteobacteria</taxon>
        <taxon>Burkholderiales</taxon>
        <taxon>Burkholderiaceae</taxon>
        <taxon>Caballeronia</taxon>
    </lineage>
</organism>
<evidence type="ECO:0000313" key="6">
    <source>
        <dbReference type="EMBL" id="SAL76984.1"/>
    </source>
</evidence>
<dbReference type="EMBL" id="FCOL02000039">
    <property type="protein sequence ID" value="SAL76984.1"/>
    <property type="molecule type" value="Genomic_DNA"/>
</dbReference>
<evidence type="ECO:0000256" key="3">
    <source>
        <dbReference type="RuleBase" id="RU003494"/>
    </source>
</evidence>
<dbReference type="GO" id="GO:0016740">
    <property type="term" value="F:transferase activity"/>
    <property type="evidence" value="ECO:0007669"/>
    <property type="project" value="UniProtKB-KW"/>
</dbReference>
<dbReference type="PROSITE" id="PS50404">
    <property type="entry name" value="GST_NTER"/>
    <property type="match status" value="1"/>
</dbReference>
<comment type="caution">
    <text evidence="6">The sequence shown here is derived from an EMBL/GenBank/DDBJ whole genome shotgun (WGS) entry which is preliminary data.</text>
</comment>
<dbReference type="PROSITE" id="PS50405">
    <property type="entry name" value="GST_CTER"/>
    <property type="match status" value="1"/>
</dbReference>
<dbReference type="AlphaFoldDB" id="A0A158K782"/>
<dbReference type="SUPFAM" id="SSF52833">
    <property type="entry name" value="Thioredoxin-like"/>
    <property type="match status" value="1"/>
</dbReference>
<evidence type="ECO:0000259" key="5">
    <source>
        <dbReference type="PROSITE" id="PS50405"/>
    </source>
</evidence>
<dbReference type="PANTHER" id="PTHR44051">
    <property type="entry name" value="GLUTATHIONE S-TRANSFERASE-RELATED"/>
    <property type="match status" value="1"/>
</dbReference>
<dbReference type="Pfam" id="PF00043">
    <property type="entry name" value="GST_C"/>
    <property type="match status" value="1"/>
</dbReference>
<dbReference type="SFLD" id="SFLDG01150">
    <property type="entry name" value="Main.1:_Beta-like"/>
    <property type="match status" value="1"/>
</dbReference>
<feature type="domain" description="GST N-terminal" evidence="4">
    <location>
        <begin position="49"/>
        <end position="130"/>
    </location>
</feature>
<dbReference type="SFLD" id="SFLDG00358">
    <property type="entry name" value="Main_(cytGST)"/>
    <property type="match status" value="1"/>
</dbReference>
<dbReference type="PANTHER" id="PTHR44051:SF19">
    <property type="entry name" value="DISULFIDE-BOND OXIDOREDUCTASE YFCG"/>
    <property type="match status" value="1"/>
</dbReference>
<dbReference type="InterPro" id="IPR040079">
    <property type="entry name" value="Glutathione_S-Trfase"/>
</dbReference>
<evidence type="ECO:0000256" key="1">
    <source>
        <dbReference type="ARBA" id="ARBA00007409"/>
    </source>
</evidence>
<dbReference type="InterPro" id="IPR004046">
    <property type="entry name" value="GST_C"/>
</dbReference>
<proteinExistence type="inferred from homology"/>
<accession>A0A158K782</accession>
<keyword evidence="7" id="KW-1185">Reference proteome</keyword>
<dbReference type="Gene3D" id="3.40.30.10">
    <property type="entry name" value="Glutaredoxin"/>
    <property type="match status" value="1"/>
</dbReference>
<dbReference type="SFLD" id="SFLDS00019">
    <property type="entry name" value="Glutathione_Transferase_(cytos"/>
    <property type="match status" value="1"/>
</dbReference>
<dbReference type="FunFam" id="3.40.30.10:FF:000039">
    <property type="entry name" value="Glutathione S-transferase domain"/>
    <property type="match status" value="1"/>
</dbReference>
<dbReference type="CDD" id="cd03047">
    <property type="entry name" value="GST_N_2"/>
    <property type="match status" value="1"/>
</dbReference>
<dbReference type="InterPro" id="IPR036249">
    <property type="entry name" value="Thioredoxin-like_sf"/>
</dbReference>
<evidence type="ECO:0000259" key="4">
    <source>
        <dbReference type="PROSITE" id="PS50404"/>
    </source>
</evidence>
<comment type="similarity">
    <text evidence="1 3">Belongs to the GST superfamily.</text>
</comment>
<gene>
    <name evidence="6" type="ORF">AWB67_05022</name>
</gene>
<feature type="domain" description="GST C-terminal" evidence="5">
    <location>
        <begin position="136"/>
        <end position="258"/>
    </location>
</feature>
<dbReference type="Gene3D" id="1.20.1050.10">
    <property type="match status" value="1"/>
</dbReference>
<dbReference type="SUPFAM" id="SSF47616">
    <property type="entry name" value="GST C-terminal domain-like"/>
    <property type="match status" value="1"/>
</dbReference>
<protein>
    <submittedName>
        <fullName evidence="6">Glutathione S-transferase</fullName>
    </submittedName>
</protein>
<evidence type="ECO:0000256" key="2">
    <source>
        <dbReference type="ARBA" id="ARBA00022679"/>
    </source>
</evidence>
<dbReference type="InterPro" id="IPR004045">
    <property type="entry name" value="Glutathione_S-Trfase_N"/>
</dbReference>
<name>A0A158K782_9BURK</name>
<dbReference type="Proteomes" id="UP000054925">
    <property type="component" value="Unassembled WGS sequence"/>
</dbReference>